<dbReference type="SMART" id="SM00054">
    <property type="entry name" value="EFh"/>
    <property type="match status" value="3"/>
</dbReference>
<dbReference type="InterPro" id="IPR011992">
    <property type="entry name" value="EF-hand-dom_pair"/>
</dbReference>
<evidence type="ECO:0000313" key="2">
    <source>
        <dbReference type="EMBL" id="GAA4231286.1"/>
    </source>
</evidence>
<feature type="domain" description="EF-hand" evidence="1">
    <location>
        <begin position="6"/>
        <end position="41"/>
    </location>
</feature>
<feature type="domain" description="EF-hand" evidence="1">
    <location>
        <begin position="131"/>
        <end position="166"/>
    </location>
</feature>
<dbReference type="EMBL" id="BAABAS010000006">
    <property type="protein sequence ID" value="GAA4231286.1"/>
    <property type="molecule type" value="Genomic_DNA"/>
</dbReference>
<dbReference type="Gene3D" id="1.10.238.10">
    <property type="entry name" value="EF-hand"/>
    <property type="match status" value="1"/>
</dbReference>
<dbReference type="Pfam" id="PF13499">
    <property type="entry name" value="EF-hand_7"/>
    <property type="match status" value="1"/>
</dbReference>
<dbReference type="PROSITE" id="PS50222">
    <property type="entry name" value="EF_HAND_2"/>
    <property type="match status" value="2"/>
</dbReference>
<dbReference type="RefSeq" id="WP_344895681.1">
    <property type="nucleotide sequence ID" value="NZ_BAABAS010000006.1"/>
</dbReference>
<evidence type="ECO:0000259" key="1">
    <source>
        <dbReference type="PROSITE" id="PS50222"/>
    </source>
</evidence>
<evidence type="ECO:0000313" key="3">
    <source>
        <dbReference type="Proteomes" id="UP001501710"/>
    </source>
</evidence>
<organism evidence="2 3">
    <name type="scientific">Actinomadura meridiana</name>
    <dbReference type="NCBI Taxonomy" id="559626"/>
    <lineage>
        <taxon>Bacteria</taxon>
        <taxon>Bacillati</taxon>
        <taxon>Actinomycetota</taxon>
        <taxon>Actinomycetes</taxon>
        <taxon>Streptosporangiales</taxon>
        <taxon>Thermomonosporaceae</taxon>
        <taxon>Actinomadura</taxon>
    </lineage>
</organism>
<dbReference type="SUPFAM" id="SSF47473">
    <property type="entry name" value="EF-hand"/>
    <property type="match status" value="1"/>
</dbReference>
<accession>A0ABP8C010</accession>
<name>A0ABP8C010_9ACTN</name>
<dbReference type="InterPro" id="IPR002048">
    <property type="entry name" value="EF_hand_dom"/>
</dbReference>
<gene>
    <name evidence="2" type="primary">calD</name>
    <name evidence="2" type="ORF">GCM10022254_28050</name>
</gene>
<protein>
    <submittedName>
        <fullName evidence="2">Calcium binding protein CalD</fullName>
    </submittedName>
</protein>
<proteinExistence type="predicted"/>
<dbReference type="InterPro" id="IPR018247">
    <property type="entry name" value="EF_Hand_1_Ca_BS"/>
</dbReference>
<dbReference type="Proteomes" id="UP001501710">
    <property type="component" value="Unassembled WGS sequence"/>
</dbReference>
<keyword evidence="3" id="KW-1185">Reference proteome</keyword>
<dbReference type="PROSITE" id="PS00018">
    <property type="entry name" value="EF_HAND_1"/>
    <property type="match status" value="1"/>
</dbReference>
<reference evidence="3" key="1">
    <citation type="journal article" date="2019" name="Int. J. Syst. Evol. Microbiol.">
        <title>The Global Catalogue of Microorganisms (GCM) 10K type strain sequencing project: providing services to taxonomists for standard genome sequencing and annotation.</title>
        <authorList>
            <consortium name="The Broad Institute Genomics Platform"/>
            <consortium name="The Broad Institute Genome Sequencing Center for Infectious Disease"/>
            <person name="Wu L."/>
            <person name="Ma J."/>
        </authorList>
    </citation>
    <scope>NUCLEOTIDE SEQUENCE [LARGE SCALE GENOMIC DNA]</scope>
    <source>
        <strain evidence="3">JCM 17440</strain>
    </source>
</reference>
<dbReference type="CDD" id="cd00051">
    <property type="entry name" value="EFh"/>
    <property type="match status" value="1"/>
</dbReference>
<comment type="caution">
    <text evidence="2">The sequence shown here is derived from an EMBL/GenBank/DDBJ whole genome shotgun (WGS) entry which is preliminary data.</text>
</comment>
<sequence>MATTQLAKDRLTTRFDLWDKNGDGLLRREDFQNEGRRVVRAFEESENSPRGHAVISGYDGIWSYISEKAGSVDAVTRAQFERIGDDVIGEGDTGWAAVVRPHITAMAELCDTDGDGRVSQPEFARWLQAIGVKADTTETFRKIDLDGDGHLSVEELSAAIKAYVEGELDTPLLG</sequence>